<accession>A0A1I8I4G9</accession>
<dbReference type="SUPFAM" id="SSF74924">
    <property type="entry name" value="Cap-Gly domain"/>
    <property type="match status" value="1"/>
</dbReference>
<evidence type="ECO:0000313" key="3">
    <source>
        <dbReference type="Proteomes" id="UP000095280"/>
    </source>
</evidence>
<keyword evidence="2" id="KW-0963">Cytoplasm</keyword>
<dbReference type="InterPro" id="IPR038765">
    <property type="entry name" value="Papain-like_cys_pep_sf"/>
</dbReference>
<evidence type="ECO:0000313" key="4">
    <source>
        <dbReference type="WBParaSite" id="maker-uti_cns_0009789-snap-gene-0.3-mRNA-1"/>
    </source>
</evidence>
<dbReference type="Proteomes" id="UP000095280">
    <property type="component" value="Unplaced"/>
</dbReference>
<sequence length="211" mass="23741">MESKGIRIDSHVNLTFLDKVGMVMWFGFIPNQTDLVVGVALDDNEGVERGGHGFVPSSQTLDNLVGRNRGVQGHHNSCYLDSTLFAMFATVDAFDGVLERPGQAKDIDNYEEIKNTLREGIVNCLRRNKFVSAGQVLKLRKCLNDLDIIPGMMGEEKDPEEFINLLLDHALRHEPFIKLSTGQSSHVLQLFLDRADLPFEQQKQQQQVCDL</sequence>
<evidence type="ECO:0000256" key="1">
    <source>
        <dbReference type="ARBA" id="ARBA00004300"/>
    </source>
</evidence>
<dbReference type="InterPro" id="IPR036859">
    <property type="entry name" value="CAP-Gly_dom_sf"/>
</dbReference>
<dbReference type="WBParaSite" id="maker-uti_cns_0009789-snap-gene-0.3-mRNA-1">
    <property type="protein sequence ID" value="maker-uti_cns_0009789-snap-gene-0.3-mRNA-1"/>
    <property type="gene ID" value="maker-uti_cns_0009789-snap-gene-0.3"/>
</dbReference>
<comment type="subcellular location">
    <subcellularLocation>
        <location evidence="1">Cytoplasm</location>
        <location evidence="1">Cytoskeleton</location>
        <location evidence="1">Microtubule organizing center</location>
        <location evidence="1">Centrosome</location>
    </subcellularLocation>
</comment>
<proteinExistence type="predicted"/>
<keyword evidence="3" id="KW-1185">Reference proteome</keyword>
<reference evidence="4" key="1">
    <citation type="submission" date="2016-11" db="UniProtKB">
        <authorList>
            <consortium name="WormBaseParasite"/>
        </authorList>
    </citation>
    <scope>IDENTIFICATION</scope>
</reference>
<dbReference type="PANTHER" id="PTHR11830">
    <property type="entry name" value="40S RIBOSOMAL PROTEIN S3A"/>
    <property type="match status" value="1"/>
</dbReference>
<dbReference type="Gene3D" id="3.90.70.10">
    <property type="entry name" value="Cysteine proteinases"/>
    <property type="match status" value="1"/>
</dbReference>
<evidence type="ECO:0000256" key="2">
    <source>
        <dbReference type="ARBA" id="ARBA00022490"/>
    </source>
</evidence>
<dbReference type="GO" id="GO:0005813">
    <property type="term" value="C:centrosome"/>
    <property type="evidence" value="ECO:0007669"/>
    <property type="project" value="UniProtKB-SubCell"/>
</dbReference>
<name>A0A1I8I4G9_9PLAT</name>
<protein>
    <submittedName>
        <fullName evidence="4">USP domain-containing protein</fullName>
    </submittedName>
</protein>
<dbReference type="AlphaFoldDB" id="A0A1I8I4G9"/>
<organism evidence="3 4">
    <name type="scientific">Macrostomum lignano</name>
    <dbReference type="NCBI Taxonomy" id="282301"/>
    <lineage>
        <taxon>Eukaryota</taxon>
        <taxon>Metazoa</taxon>
        <taxon>Spiralia</taxon>
        <taxon>Lophotrochozoa</taxon>
        <taxon>Platyhelminthes</taxon>
        <taxon>Rhabditophora</taxon>
        <taxon>Macrostomorpha</taxon>
        <taxon>Macrostomida</taxon>
        <taxon>Macrostomidae</taxon>
        <taxon>Macrostomum</taxon>
    </lineage>
</organism>
<dbReference type="SUPFAM" id="SSF54001">
    <property type="entry name" value="Cysteine proteinases"/>
    <property type="match status" value="1"/>
</dbReference>